<dbReference type="EMBL" id="KX884638">
    <property type="protein sequence ID" value="APG79118.1"/>
    <property type="molecule type" value="Genomic_RNA"/>
</dbReference>
<dbReference type="GO" id="GO:0003968">
    <property type="term" value="F:RNA-directed RNA polymerase activity"/>
    <property type="evidence" value="ECO:0007669"/>
    <property type="project" value="UniProtKB-KW"/>
</dbReference>
<dbReference type="NCBIfam" id="TIGR04234">
    <property type="entry name" value="seadorna_RNAP"/>
    <property type="match status" value="1"/>
</dbReference>
<keyword evidence="7" id="KW-0693">Viral RNA replication</keyword>
<dbReference type="GO" id="GO:0003723">
    <property type="term" value="F:RNA binding"/>
    <property type="evidence" value="ECO:0007669"/>
    <property type="project" value="InterPro"/>
</dbReference>
<organism evidence="9">
    <name type="scientific">Banna virus</name>
    <name type="common">BAV</name>
    <dbReference type="NCBI Taxonomy" id="77763"/>
    <lineage>
        <taxon>Viruses</taxon>
        <taxon>Riboviria</taxon>
        <taxon>Orthornavirae</taxon>
        <taxon>Duplornaviricota</taxon>
        <taxon>Resentoviricetes</taxon>
        <taxon>Reovirales</taxon>
        <taxon>Sedoreoviridae</taxon>
        <taxon>Seadornavirus</taxon>
        <taxon>Seadornavirus bannaense</taxon>
    </lineage>
</organism>
<evidence type="ECO:0000256" key="5">
    <source>
        <dbReference type="ARBA" id="ARBA00022695"/>
    </source>
</evidence>
<keyword evidence="6" id="KW-0547">Nucleotide-binding</keyword>
<protein>
    <recommendedName>
        <fullName evidence="2">RNA-directed RNA polymerase</fullName>
        <ecNumber evidence="2">2.7.7.48</ecNumber>
    </recommendedName>
</protein>
<dbReference type="PROSITE" id="PS50523">
    <property type="entry name" value="RDRP_DSRNA_REO"/>
    <property type="match status" value="1"/>
</dbReference>
<keyword evidence="3 9" id="KW-0696">RNA-directed RNA polymerase</keyword>
<evidence type="ECO:0000256" key="2">
    <source>
        <dbReference type="ARBA" id="ARBA00012494"/>
    </source>
</evidence>
<keyword evidence="4" id="KW-0808">Transferase</keyword>
<evidence type="ECO:0000313" key="9">
    <source>
        <dbReference type="EMBL" id="APG79118.1"/>
    </source>
</evidence>
<evidence type="ECO:0000256" key="1">
    <source>
        <dbReference type="ARBA" id="ARBA00009581"/>
    </source>
</evidence>
<name>A0A1L3KNZ4_BANNV</name>
<feature type="domain" description="RdRp catalytic" evidence="8">
    <location>
        <begin position="615"/>
        <end position="810"/>
    </location>
</feature>
<keyword evidence="5" id="KW-0548">Nucleotidyltransferase</keyword>
<proteinExistence type="inferred from homology"/>
<comment type="similarity">
    <text evidence="1">Belongs to the reoviridae RNA-directed RNA polymerase family.</text>
</comment>
<evidence type="ECO:0000256" key="4">
    <source>
        <dbReference type="ARBA" id="ARBA00022679"/>
    </source>
</evidence>
<evidence type="ECO:0000256" key="3">
    <source>
        <dbReference type="ARBA" id="ARBA00022484"/>
    </source>
</evidence>
<dbReference type="GO" id="GO:0019079">
    <property type="term" value="P:viral genome replication"/>
    <property type="evidence" value="ECO:0007669"/>
    <property type="project" value="InterPro"/>
</dbReference>
<evidence type="ECO:0000256" key="6">
    <source>
        <dbReference type="ARBA" id="ARBA00022741"/>
    </source>
</evidence>
<dbReference type="GO" id="GO:0000166">
    <property type="term" value="F:nucleotide binding"/>
    <property type="evidence" value="ECO:0007669"/>
    <property type="project" value="UniProtKB-KW"/>
</dbReference>
<evidence type="ECO:0000256" key="7">
    <source>
        <dbReference type="ARBA" id="ARBA00022953"/>
    </source>
</evidence>
<accession>A0A1L3KNZ4</accession>
<dbReference type="InterPro" id="IPR026381">
    <property type="entry name" value="Seadorna_RNAP"/>
</dbReference>
<dbReference type="EC" id="2.7.7.48" evidence="2"/>
<sequence length="1219" mass="138415">MDIQEKFEGYLREEVDLLNQFEESHFKQLELFYTKSQQDHVVNKDELSFNKLPFHTTLYKEVNNKRVKLGTLLNWTKAERLDLIRHESMIRDDRLRRLIDFDYGWIDYAVVLQRYLDEGNSISPARLLQFEDDFINNIKHPTQKNDFLGIKVIKECETYILMKDENGIRDPDILRAWELSSIPEVIELDVDGVITKFNLRKEMIKRIQDEAPVYFFCNPYRYAVANLDPHIPEVKLWLEYFIGSEDFFGFSGPNVKVSKSLLAAKRFEVVVNHLRKVAAFELDVESVDIMKEWLNYIMIDPVYRSYKNRGAFGNLNQHVFARTKSEGLSWSLIDISTTNFELKPIKKVAGSYVNKYNLVDDALVDESLKELHAEGLHKMADITRDMIGADITPENVKKGKLNRIALSYCGYTGSHSATAMVKQFNGTKDLDPNCDPVFIDIVKDNMKVYMQEGLQKYPQGARKDSRLDILFKGGTSSASSTNEHAVVDGRFRYKSELYQDKDVNSSTVYKTNNAGQYRIVKKISSKLKSKNANIMTHPHNFIGFKVSDLDVVVNAGSRLVRGTRAKRIITPNYGTIYASSLMTVLPAVRLLSSRASNMGALSTQGRIGTTYHGALPHDVMAPQLAVTSSDDVSKVCVAKDFGQFDTSQWGQISKAHSDGVRIMKNHYSMGHDGLVDLNLRDASFADLLEVTAMSFEKPLKYKMNGLVCESAGVKSGELTTQTRNTTTNISHSTVSLDDYNNRAYRLNLPKLELVTDNKVGDDSVEVLRVADGSPLTPEIAKLYVNCMQDHADKNHLEISAKRTIVGNNVAEHIKIWVFKGYLALDVFLDSVTSEKNSFSNLNYLEQVNILYDMAMTLMIRYCSVQSCMTQFCNDMKLLNGIRAGNFTFIPNPKIICAYGTPEICLRAPEIRSFGRYLPMDVDEYSVLNDLVASLSTNRPKMDFVSQMIEQNGSKVDKLWIEHFKRKNDINPDGSNIHISEGLKRLMPEHCEKYLNELVYKTLDDKVIRDYTSDIIITNVCKGKLSKAPKLAFYANFYLSGNSFNGFDSPYITADEGVKNVHRVLGLSYRNTLSTSPTSNVDRILRNNPGSAPAYLTGNDIFGVLSDYPYQNWRTIVELLDITEPSATAIIEVATNQMHAYLADKDLNTANLFDNTSRTYDISDRTYPKFVNITSNLSKSNMRGFQIEAMKHVIYMARRGVAVMANTHPQKIGNTVYYDY</sequence>
<evidence type="ECO:0000259" key="8">
    <source>
        <dbReference type="PROSITE" id="PS50523"/>
    </source>
</evidence>
<dbReference type="InterPro" id="IPR007097">
    <property type="entry name" value="RNA-dir_pol_reovirus"/>
</dbReference>
<reference evidence="9" key="1">
    <citation type="journal article" date="2016" name="Nature">
        <title>Redefining the invertebrate RNA virosphere.</title>
        <authorList>
            <person name="Shi M."/>
            <person name="Lin X.D."/>
            <person name="Tian J.H."/>
            <person name="Chen L.J."/>
            <person name="Chen X."/>
            <person name="Li C.X."/>
            <person name="Qin X.C."/>
            <person name="Li J."/>
            <person name="Cao J.P."/>
            <person name="Eden J.S."/>
            <person name="Buchmann J."/>
            <person name="Wang W."/>
            <person name="Xu J."/>
            <person name="Holmes E.C."/>
            <person name="Zhang Y.Z."/>
        </authorList>
    </citation>
    <scope>NUCLEOTIDE SEQUENCE</scope>
    <source>
        <strain evidence="9">QTM104536</strain>
    </source>
</reference>